<evidence type="ECO:0008006" key="4">
    <source>
        <dbReference type="Google" id="ProtNLM"/>
    </source>
</evidence>
<protein>
    <recommendedName>
        <fullName evidence="4">DUF3047 domain-containing protein</fullName>
    </recommendedName>
</protein>
<dbReference type="AlphaFoldDB" id="A0A1G2KSE3"/>
<proteinExistence type="predicted"/>
<name>A0A1G2KSE3_9BACT</name>
<evidence type="ECO:0000256" key="1">
    <source>
        <dbReference type="SAM" id="SignalP"/>
    </source>
</evidence>
<accession>A0A1G2KSE3</accession>
<keyword evidence="1" id="KW-0732">Signal</keyword>
<dbReference type="EMBL" id="MHQK01000004">
    <property type="protein sequence ID" value="OHA02320.1"/>
    <property type="molecule type" value="Genomic_DNA"/>
</dbReference>
<gene>
    <name evidence="2" type="ORF">A3C12_02305</name>
</gene>
<dbReference type="PROSITE" id="PS51257">
    <property type="entry name" value="PROKAR_LIPOPROTEIN"/>
    <property type="match status" value="1"/>
</dbReference>
<feature type="signal peptide" evidence="1">
    <location>
        <begin position="1"/>
        <end position="26"/>
    </location>
</feature>
<comment type="caution">
    <text evidence="2">The sequence shown here is derived from an EMBL/GenBank/DDBJ whole genome shotgun (WGS) entry which is preliminary data.</text>
</comment>
<evidence type="ECO:0000313" key="3">
    <source>
        <dbReference type="Proteomes" id="UP000178710"/>
    </source>
</evidence>
<feature type="chain" id="PRO_5009583450" description="DUF3047 domain-containing protein" evidence="1">
    <location>
        <begin position="27"/>
        <end position="220"/>
    </location>
</feature>
<evidence type="ECO:0000313" key="2">
    <source>
        <dbReference type="EMBL" id="OHA02320.1"/>
    </source>
</evidence>
<reference evidence="2 3" key="1">
    <citation type="journal article" date="2016" name="Nat. Commun.">
        <title>Thousands of microbial genomes shed light on interconnected biogeochemical processes in an aquifer system.</title>
        <authorList>
            <person name="Anantharaman K."/>
            <person name="Brown C.T."/>
            <person name="Hug L.A."/>
            <person name="Sharon I."/>
            <person name="Castelle C.J."/>
            <person name="Probst A.J."/>
            <person name="Thomas B.C."/>
            <person name="Singh A."/>
            <person name="Wilkins M.J."/>
            <person name="Karaoz U."/>
            <person name="Brodie E.L."/>
            <person name="Williams K.H."/>
            <person name="Hubbard S.S."/>
            <person name="Banfield J.F."/>
        </authorList>
    </citation>
    <scope>NUCLEOTIDE SEQUENCE [LARGE SCALE GENOMIC DNA]</scope>
</reference>
<dbReference type="InterPro" id="IPR021409">
    <property type="entry name" value="DUF3047"/>
</dbReference>
<sequence length="220" mass="24466">MATAARAFLVRVLVLVVAGITLQACGSEDTRLSEKDPSPSSLAEFVVENWTSQPVGMVGIPNGWIGKDWGNSKYDFRVEAAGLGRVLHLKSQRGGTAIISKEARVDIQQYPRLEWQWNVAVLSMDGDARKGGEINDHSAQIYVTFARFPTKVRSRTIGYVWDTFAPTGTIIKSEKTVTITYIVVRSGAADHGKWITERRNVREDYRQIYGEEPYGSVDVV</sequence>
<organism evidence="2 3">
    <name type="scientific">Candidatus Sungbacteria bacterium RIFCSPHIGHO2_02_FULL_49_20</name>
    <dbReference type="NCBI Taxonomy" id="1802272"/>
    <lineage>
        <taxon>Bacteria</taxon>
        <taxon>Candidatus Sungiibacteriota</taxon>
    </lineage>
</organism>
<dbReference type="Proteomes" id="UP000178710">
    <property type="component" value="Unassembled WGS sequence"/>
</dbReference>
<dbReference type="Pfam" id="PF11249">
    <property type="entry name" value="DUF3047"/>
    <property type="match status" value="1"/>
</dbReference>